<dbReference type="CDD" id="cd03590">
    <property type="entry name" value="CLECT_DC-SIGN_like"/>
    <property type="match status" value="1"/>
</dbReference>
<keyword evidence="1" id="KW-0430">Lectin</keyword>
<reference evidence="4" key="3">
    <citation type="submission" date="2025-09" db="UniProtKB">
        <authorList>
            <consortium name="Ensembl"/>
        </authorList>
    </citation>
    <scope>IDENTIFICATION</scope>
</reference>
<keyword evidence="5" id="KW-1185">Reference proteome</keyword>
<dbReference type="OMA" id="CWSDEAA"/>
<proteinExistence type="predicted"/>
<protein>
    <recommendedName>
        <fullName evidence="3">C-type lectin domain-containing protein</fullName>
    </recommendedName>
</protein>
<dbReference type="Ensembl" id="ENSTRUT00000060920.1">
    <property type="protein sequence ID" value="ENSTRUP00000075097.1"/>
    <property type="gene ID" value="ENSTRUG00000033139.1"/>
</dbReference>
<evidence type="ECO:0000256" key="1">
    <source>
        <dbReference type="ARBA" id="ARBA00022734"/>
    </source>
</evidence>
<dbReference type="InterPro" id="IPR018378">
    <property type="entry name" value="C-type_lectin_CS"/>
</dbReference>
<dbReference type="AlphaFoldDB" id="A0A674NMR9"/>
<accession>A0A674NMR9</accession>
<dbReference type="PROSITE" id="PS00615">
    <property type="entry name" value="C_TYPE_LECTIN_1"/>
    <property type="match status" value="1"/>
</dbReference>
<dbReference type="PROSITE" id="PS50041">
    <property type="entry name" value="C_TYPE_LECTIN_2"/>
    <property type="match status" value="1"/>
</dbReference>
<dbReference type="InterPro" id="IPR001304">
    <property type="entry name" value="C-type_lectin-like"/>
</dbReference>
<reference evidence="4" key="2">
    <citation type="submission" date="2025-08" db="UniProtKB">
        <authorList>
            <consortium name="Ensembl"/>
        </authorList>
    </citation>
    <scope>IDENTIFICATION</scope>
</reference>
<name>A0A674NMR9_TAKRU</name>
<dbReference type="Gene3D" id="3.10.100.10">
    <property type="entry name" value="Mannose-Binding Protein A, subunit A"/>
    <property type="match status" value="1"/>
</dbReference>
<dbReference type="SUPFAM" id="SSF56436">
    <property type="entry name" value="C-type lectin-like"/>
    <property type="match status" value="1"/>
</dbReference>
<dbReference type="PANTHER" id="PTHR22803">
    <property type="entry name" value="MANNOSE, PHOSPHOLIPASE, LECTIN RECEPTOR RELATED"/>
    <property type="match status" value="1"/>
</dbReference>
<dbReference type="GeneTree" id="ENSGT01030000234575"/>
<sequence>MFESFVELTAFNIFHFKVALINTVFPLKSALSYFQTMARLHQLSAQNANLTGMLLNDGYTKSGGCFHLQPLHLKPVLFLFKATPCLNCPDGWKSFEGQCYYFSNYTLVFEKAREQCQQQGADLVKVSSKEEQKFLATTVAPMLANGNRFWIGLTDSEKEGQWLWMDGSPLEESLKFWVSPEPDDWKKEDPKNGEDCATLGERSGNEYCWYDKTCKHPLRSICEKPGMPGYLMCAGI</sequence>
<evidence type="ECO:0000256" key="2">
    <source>
        <dbReference type="ARBA" id="ARBA00023157"/>
    </source>
</evidence>
<dbReference type="GO" id="GO:0030246">
    <property type="term" value="F:carbohydrate binding"/>
    <property type="evidence" value="ECO:0007669"/>
    <property type="project" value="UniProtKB-KW"/>
</dbReference>
<evidence type="ECO:0000259" key="3">
    <source>
        <dbReference type="PROSITE" id="PS50041"/>
    </source>
</evidence>
<dbReference type="Proteomes" id="UP000005226">
    <property type="component" value="Chromosome 12"/>
</dbReference>
<reference evidence="4 5" key="1">
    <citation type="journal article" date="2011" name="Genome Biol. Evol.">
        <title>Integration of the genetic map and genome assembly of fugu facilitates insights into distinct features of genome evolution in teleosts and mammals.</title>
        <authorList>
            <person name="Kai W."/>
            <person name="Kikuchi K."/>
            <person name="Tohari S."/>
            <person name="Chew A.K."/>
            <person name="Tay A."/>
            <person name="Fujiwara A."/>
            <person name="Hosoya S."/>
            <person name="Suetake H."/>
            <person name="Naruse K."/>
            <person name="Brenner S."/>
            <person name="Suzuki Y."/>
            <person name="Venkatesh B."/>
        </authorList>
    </citation>
    <scope>NUCLEOTIDE SEQUENCE [LARGE SCALE GENOMIC DNA]</scope>
</reference>
<dbReference type="Pfam" id="PF00059">
    <property type="entry name" value="Lectin_C"/>
    <property type="match status" value="1"/>
</dbReference>
<evidence type="ECO:0000313" key="4">
    <source>
        <dbReference type="Ensembl" id="ENSTRUP00000075097.1"/>
    </source>
</evidence>
<dbReference type="SMART" id="SM00034">
    <property type="entry name" value="CLECT"/>
    <property type="match status" value="1"/>
</dbReference>
<dbReference type="InterPro" id="IPR016186">
    <property type="entry name" value="C-type_lectin-like/link_sf"/>
</dbReference>
<organism evidence="4 5">
    <name type="scientific">Takifugu rubripes</name>
    <name type="common">Japanese pufferfish</name>
    <name type="synonym">Fugu rubripes</name>
    <dbReference type="NCBI Taxonomy" id="31033"/>
    <lineage>
        <taxon>Eukaryota</taxon>
        <taxon>Metazoa</taxon>
        <taxon>Chordata</taxon>
        <taxon>Craniata</taxon>
        <taxon>Vertebrata</taxon>
        <taxon>Euteleostomi</taxon>
        <taxon>Actinopterygii</taxon>
        <taxon>Neopterygii</taxon>
        <taxon>Teleostei</taxon>
        <taxon>Neoteleostei</taxon>
        <taxon>Acanthomorphata</taxon>
        <taxon>Eupercaria</taxon>
        <taxon>Tetraodontiformes</taxon>
        <taxon>Tetradontoidea</taxon>
        <taxon>Tetraodontidae</taxon>
        <taxon>Takifugu</taxon>
    </lineage>
</organism>
<dbReference type="InterPro" id="IPR050111">
    <property type="entry name" value="C-type_lectin/snaclec_domain"/>
</dbReference>
<evidence type="ECO:0000313" key="5">
    <source>
        <dbReference type="Proteomes" id="UP000005226"/>
    </source>
</evidence>
<dbReference type="InterPro" id="IPR033989">
    <property type="entry name" value="CD209-like_CTLD"/>
</dbReference>
<keyword evidence="2" id="KW-1015">Disulfide bond</keyword>
<dbReference type="InParanoid" id="A0A674NMR9"/>
<dbReference type="InterPro" id="IPR016187">
    <property type="entry name" value="CTDL_fold"/>
</dbReference>
<feature type="domain" description="C-type lectin" evidence="3">
    <location>
        <begin position="95"/>
        <end position="223"/>
    </location>
</feature>